<reference evidence="1 2" key="1">
    <citation type="submission" date="2021-02" db="EMBL/GenBank/DDBJ databases">
        <title>Cotonvirus japonicus, which uses Golgi apparatus of host cells for its virion factory, phylogenetically links tailed tupanvirus and icosahedral mimivirus.</title>
        <authorList>
            <person name="Takahashi H."/>
            <person name="Fukaya S."/>
            <person name="Song C."/>
            <person name="Murata K."/>
            <person name="Takemura M."/>
        </authorList>
    </citation>
    <scope>NUCLEOTIDE SEQUENCE [LARGE SCALE GENOMIC DNA]</scope>
</reference>
<accession>A0ABM7NU94</accession>
<protein>
    <submittedName>
        <fullName evidence="1">ORFan</fullName>
    </submittedName>
</protein>
<dbReference type="GeneID" id="80558963"/>
<name>A0ABM7NU94_9VIRU</name>
<evidence type="ECO:0000313" key="2">
    <source>
        <dbReference type="Proteomes" id="UP001321479"/>
    </source>
</evidence>
<evidence type="ECO:0000313" key="1">
    <source>
        <dbReference type="EMBL" id="BCS83758.1"/>
    </source>
</evidence>
<keyword evidence="2" id="KW-1185">Reference proteome</keyword>
<dbReference type="RefSeq" id="YP_010842366.1">
    <property type="nucleotide sequence ID" value="NC_079139.1"/>
</dbReference>
<sequence length="77" mass="8794">MLNFFLKSSIVKHVSDARASLRDFMTASRNCSTCQGLFSFFLWSISSLVICLGRRRQLLGKYSLCAFCIFQPNFGTR</sequence>
<proteinExistence type="predicted"/>
<organism evidence="1 2">
    <name type="scientific">Cotonvirus japonicus</name>
    <dbReference type="NCBI Taxonomy" id="2811091"/>
    <lineage>
        <taxon>Viruses</taxon>
        <taxon>Varidnaviria</taxon>
        <taxon>Bamfordvirae</taxon>
        <taxon>Nucleocytoviricota</taxon>
        <taxon>Megaviricetes</taxon>
        <taxon>Imitervirales</taxon>
        <taxon>Mimiviridae</taxon>
        <taxon>Megamimivirinae</taxon>
        <taxon>Cotonvirus</taxon>
        <taxon>Cotonvirus japonicum</taxon>
    </lineage>
</organism>
<dbReference type="EMBL" id="AP024483">
    <property type="protein sequence ID" value="BCS83758.1"/>
    <property type="molecule type" value="Genomic_DNA"/>
</dbReference>
<dbReference type="Proteomes" id="UP001321479">
    <property type="component" value="Segment"/>
</dbReference>